<name>A0A1F5Z8A3_9BACT</name>
<organism evidence="10 11">
    <name type="scientific">Candidatus Gottesmanbacteria bacterium RBG_16_43_7</name>
    <dbReference type="NCBI Taxonomy" id="1798373"/>
    <lineage>
        <taxon>Bacteria</taxon>
        <taxon>Candidatus Gottesmaniibacteriota</taxon>
    </lineage>
</organism>
<keyword evidence="2 8" id="KW-0808">Transferase</keyword>
<dbReference type="GO" id="GO:0005524">
    <property type="term" value="F:ATP binding"/>
    <property type="evidence" value="ECO:0007669"/>
    <property type="project" value="UniProtKB-UniRule"/>
</dbReference>
<gene>
    <name evidence="8" type="primary">tmk</name>
    <name evidence="10" type="ORF">A2154_00795</name>
</gene>
<comment type="caution">
    <text evidence="10">The sequence shown here is derived from an EMBL/GenBank/DDBJ whole genome shotgun (WGS) entry which is preliminary data.</text>
</comment>
<evidence type="ECO:0000256" key="1">
    <source>
        <dbReference type="ARBA" id="ARBA00009776"/>
    </source>
</evidence>
<reference evidence="10 11" key="1">
    <citation type="journal article" date="2016" name="Nat. Commun.">
        <title>Thousands of microbial genomes shed light on interconnected biogeochemical processes in an aquifer system.</title>
        <authorList>
            <person name="Anantharaman K."/>
            <person name="Brown C.T."/>
            <person name="Hug L.A."/>
            <person name="Sharon I."/>
            <person name="Castelle C.J."/>
            <person name="Probst A.J."/>
            <person name="Thomas B.C."/>
            <person name="Singh A."/>
            <person name="Wilkins M.J."/>
            <person name="Karaoz U."/>
            <person name="Brodie E.L."/>
            <person name="Williams K.H."/>
            <person name="Hubbard S.S."/>
            <person name="Banfield J.F."/>
        </authorList>
    </citation>
    <scope>NUCLEOTIDE SEQUENCE [LARGE SCALE GENOMIC DNA]</scope>
</reference>
<comment type="catalytic activity">
    <reaction evidence="7 8">
        <text>dTMP + ATP = dTDP + ADP</text>
        <dbReference type="Rhea" id="RHEA:13517"/>
        <dbReference type="ChEBI" id="CHEBI:30616"/>
        <dbReference type="ChEBI" id="CHEBI:58369"/>
        <dbReference type="ChEBI" id="CHEBI:63528"/>
        <dbReference type="ChEBI" id="CHEBI:456216"/>
        <dbReference type="EC" id="2.7.4.9"/>
    </reaction>
</comment>
<evidence type="ECO:0000313" key="11">
    <source>
        <dbReference type="Proteomes" id="UP000176854"/>
    </source>
</evidence>
<keyword evidence="6 8" id="KW-0067">ATP-binding</keyword>
<evidence type="ECO:0000256" key="3">
    <source>
        <dbReference type="ARBA" id="ARBA00022727"/>
    </source>
</evidence>
<protein>
    <recommendedName>
        <fullName evidence="8">Thymidylate kinase</fullName>
        <ecNumber evidence="8">2.7.4.9</ecNumber>
    </recommendedName>
    <alternativeName>
        <fullName evidence="8">dTMP kinase</fullName>
    </alternativeName>
</protein>
<dbReference type="Gene3D" id="3.40.50.300">
    <property type="entry name" value="P-loop containing nucleotide triphosphate hydrolases"/>
    <property type="match status" value="1"/>
</dbReference>
<dbReference type="Pfam" id="PF02223">
    <property type="entry name" value="Thymidylate_kin"/>
    <property type="match status" value="1"/>
</dbReference>
<accession>A0A1F5Z8A3</accession>
<evidence type="ECO:0000256" key="8">
    <source>
        <dbReference type="HAMAP-Rule" id="MF_00165"/>
    </source>
</evidence>
<dbReference type="HAMAP" id="MF_00165">
    <property type="entry name" value="Thymidylate_kinase"/>
    <property type="match status" value="1"/>
</dbReference>
<dbReference type="PANTHER" id="PTHR10344:SF4">
    <property type="entry name" value="UMP-CMP KINASE 2, MITOCHONDRIAL"/>
    <property type="match status" value="1"/>
</dbReference>
<feature type="domain" description="Thymidylate kinase-like" evidence="9">
    <location>
        <begin position="9"/>
        <end position="192"/>
    </location>
</feature>
<comment type="function">
    <text evidence="8">Phosphorylation of dTMP to form dTDP in both de novo and salvage pathways of dTTP synthesis.</text>
</comment>
<evidence type="ECO:0000256" key="4">
    <source>
        <dbReference type="ARBA" id="ARBA00022741"/>
    </source>
</evidence>
<evidence type="ECO:0000256" key="2">
    <source>
        <dbReference type="ARBA" id="ARBA00022679"/>
    </source>
</evidence>
<comment type="similarity">
    <text evidence="1 8">Belongs to the thymidylate kinase family.</text>
</comment>
<dbReference type="EC" id="2.7.4.9" evidence="8"/>
<dbReference type="InterPro" id="IPR018094">
    <property type="entry name" value="Thymidylate_kinase"/>
</dbReference>
<dbReference type="InterPro" id="IPR039430">
    <property type="entry name" value="Thymidylate_kin-like_dom"/>
</dbReference>
<evidence type="ECO:0000259" key="9">
    <source>
        <dbReference type="Pfam" id="PF02223"/>
    </source>
</evidence>
<dbReference type="STRING" id="1798373.A2154_00795"/>
<dbReference type="NCBIfam" id="TIGR00041">
    <property type="entry name" value="DTMP_kinase"/>
    <property type="match status" value="1"/>
</dbReference>
<keyword evidence="5 8" id="KW-0418">Kinase</keyword>
<dbReference type="GO" id="GO:0006235">
    <property type="term" value="P:dTTP biosynthetic process"/>
    <property type="evidence" value="ECO:0007669"/>
    <property type="project" value="UniProtKB-UniRule"/>
</dbReference>
<proteinExistence type="inferred from homology"/>
<dbReference type="CDD" id="cd01672">
    <property type="entry name" value="TMPK"/>
    <property type="match status" value="1"/>
</dbReference>
<evidence type="ECO:0000256" key="7">
    <source>
        <dbReference type="ARBA" id="ARBA00048743"/>
    </source>
</evidence>
<keyword evidence="3 8" id="KW-0545">Nucleotide biosynthesis</keyword>
<dbReference type="GO" id="GO:0006233">
    <property type="term" value="P:dTDP biosynthetic process"/>
    <property type="evidence" value="ECO:0007669"/>
    <property type="project" value="InterPro"/>
</dbReference>
<dbReference type="InterPro" id="IPR027417">
    <property type="entry name" value="P-loop_NTPase"/>
</dbReference>
<evidence type="ECO:0000313" key="10">
    <source>
        <dbReference type="EMBL" id="OGG08651.1"/>
    </source>
</evidence>
<dbReference type="Proteomes" id="UP000176854">
    <property type="component" value="Unassembled WGS sequence"/>
</dbReference>
<keyword evidence="4 8" id="KW-0547">Nucleotide-binding</keyword>
<dbReference type="GO" id="GO:0004798">
    <property type="term" value="F:dTMP kinase activity"/>
    <property type="evidence" value="ECO:0007669"/>
    <property type="project" value="UniProtKB-UniRule"/>
</dbReference>
<dbReference type="SUPFAM" id="SSF52540">
    <property type="entry name" value="P-loop containing nucleoside triphosphate hydrolases"/>
    <property type="match status" value="1"/>
</dbReference>
<sequence>MEKGKLIVFEGISGTGKETQAHLLGEYLQARHIENKIVYHPSVELKQILASWRRDRQIDRTVEVYLLLADRCHHVQKAILPALARGIWIISLRSWVSALVYQGETAKDQKWIMSEFARFEPTCDRLFYFDIDPVTALARTQKRHTKTGEPLGKFEIPRLLAAKRQKYQLILQNIEHVAIDASGDVDTVHKSIVNHLVDLV</sequence>
<comment type="caution">
    <text evidence="8">Lacks conserved residue(s) required for the propagation of feature annotation.</text>
</comment>
<dbReference type="AlphaFoldDB" id="A0A1F5Z8A3"/>
<dbReference type="EMBL" id="MFJC01000056">
    <property type="protein sequence ID" value="OGG08651.1"/>
    <property type="molecule type" value="Genomic_DNA"/>
</dbReference>
<dbReference type="GO" id="GO:0005737">
    <property type="term" value="C:cytoplasm"/>
    <property type="evidence" value="ECO:0007669"/>
    <property type="project" value="TreeGrafter"/>
</dbReference>
<dbReference type="PANTHER" id="PTHR10344">
    <property type="entry name" value="THYMIDYLATE KINASE"/>
    <property type="match status" value="1"/>
</dbReference>
<dbReference type="GO" id="GO:0006227">
    <property type="term" value="P:dUDP biosynthetic process"/>
    <property type="evidence" value="ECO:0007669"/>
    <property type="project" value="TreeGrafter"/>
</dbReference>
<evidence type="ECO:0000256" key="6">
    <source>
        <dbReference type="ARBA" id="ARBA00022840"/>
    </source>
</evidence>
<evidence type="ECO:0000256" key="5">
    <source>
        <dbReference type="ARBA" id="ARBA00022777"/>
    </source>
</evidence>